<comment type="caution">
    <text evidence="2">The sequence shown here is derived from an EMBL/GenBank/DDBJ whole genome shotgun (WGS) entry which is preliminary data.</text>
</comment>
<evidence type="ECO:0000313" key="3">
    <source>
        <dbReference type="Proteomes" id="UP000275408"/>
    </source>
</evidence>
<evidence type="ECO:0000256" key="1">
    <source>
        <dbReference type="SAM" id="SignalP"/>
    </source>
</evidence>
<reference evidence="2 3" key="1">
    <citation type="journal article" date="2018" name="Sci. Rep.">
        <title>Comparative analysis of the Pocillopora damicornis genome highlights role of immune system in coral evolution.</title>
        <authorList>
            <person name="Cunning R."/>
            <person name="Bay R.A."/>
            <person name="Gillette P."/>
            <person name="Baker A.C."/>
            <person name="Traylor-Knowles N."/>
        </authorList>
    </citation>
    <scope>NUCLEOTIDE SEQUENCE [LARGE SCALE GENOMIC DNA]</scope>
    <source>
        <strain evidence="2">RSMAS</strain>
        <tissue evidence="2">Whole animal</tissue>
    </source>
</reference>
<proteinExistence type="predicted"/>
<protein>
    <submittedName>
        <fullName evidence="2">Uncharacterized protein</fullName>
    </submittedName>
</protein>
<dbReference type="AlphaFoldDB" id="A0A3M6TW95"/>
<accession>A0A3M6TW95</accession>
<keyword evidence="1" id="KW-0732">Signal</keyword>
<keyword evidence="3" id="KW-1185">Reference proteome</keyword>
<sequence length="79" mass="8617">MNALLLVLFFGASVALAESPFGHPALDELSDEGSEEIIGEFADVENDPHNPFPKKIKCALALKRCKKILEKCKPEPTPP</sequence>
<feature type="chain" id="PRO_5018214232" evidence="1">
    <location>
        <begin position="18"/>
        <end position="79"/>
    </location>
</feature>
<name>A0A3M6TW95_POCDA</name>
<gene>
    <name evidence="2" type="ORF">pdam_00020735</name>
</gene>
<organism evidence="2 3">
    <name type="scientific">Pocillopora damicornis</name>
    <name type="common">Cauliflower coral</name>
    <name type="synonym">Millepora damicornis</name>
    <dbReference type="NCBI Taxonomy" id="46731"/>
    <lineage>
        <taxon>Eukaryota</taxon>
        <taxon>Metazoa</taxon>
        <taxon>Cnidaria</taxon>
        <taxon>Anthozoa</taxon>
        <taxon>Hexacorallia</taxon>
        <taxon>Scleractinia</taxon>
        <taxon>Astrocoeniina</taxon>
        <taxon>Pocilloporidae</taxon>
        <taxon>Pocillopora</taxon>
    </lineage>
</organism>
<dbReference type="Proteomes" id="UP000275408">
    <property type="component" value="Unassembled WGS sequence"/>
</dbReference>
<evidence type="ECO:0000313" key="2">
    <source>
        <dbReference type="EMBL" id="RMX45656.1"/>
    </source>
</evidence>
<feature type="signal peptide" evidence="1">
    <location>
        <begin position="1"/>
        <end position="17"/>
    </location>
</feature>
<dbReference type="EMBL" id="RCHS01002806">
    <property type="protein sequence ID" value="RMX45656.1"/>
    <property type="molecule type" value="Genomic_DNA"/>
</dbReference>